<dbReference type="PROSITE" id="PS50118">
    <property type="entry name" value="HMG_BOX_2"/>
    <property type="match status" value="1"/>
</dbReference>
<keyword evidence="2" id="KW-0804">Transcription</keyword>
<dbReference type="GO" id="GO:0030154">
    <property type="term" value="P:cell differentiation"/>
    <property type="evidence" value="ECO:0007669"/>
    <property type="project" value="TreeGrafter"/>
</dbReference>
<dbReference type="SMART" id="SM00398">
    <property type="entry name" value="HMG"/>
    <property type="match status" value="1"/>
</dbReference>
<keyword evidence="3" id="KW-0539">Nucleus</keyword>
<reference evidence="5" key="1">
    <citation type="submission" date="2021-06" db="EMBL/GenBank/DDBJ databases">
        <authorList>
            <person name="Kallberg Y."/>
            <person name="Tangrot J."/>
            <person name="Rosling A."/>
        </authorList>
    </citation>
    <scope>NUCLEOTIDE SEQUENCE</scope>
    <source>
        <strain evidence="5">MT106</strain>
    </source>
</reference>
<comment type="caution">
    <text evidence="5">The sequence shown here is derived from an EMBL/GenBank/DDBJ whole genome shotgun (WGS) entry which is preliminary data.</text>
</comment>
<dbReference type="GO" id="GO:0001228">
    <property type="term" value="F:DNA-binding transcription activator activity, RNA polymerase II-specific"/>
    <property type="evidence" value="ECO:0007669"/>
    <property type="project" value="TreeGrafter"/>
</dbReference>
<dbReference type="Proteomes" id="UP000789831">
    <property type="component" value="Unassembled WGS sequence"/>
</dbReference>
<dbReference type="GO" id="GO:0005634">
    <property type="term" value="C:nucleus"/>
    <property type="evidence" value="ECO:0007669"/>
    <property type="project" value="UniProtKB-UniRule"/>
</dbReference>
<evidence type="ECO:0000256" key="1">
    <source>
        <dbReference type="ARBA" id="ARBA00023125"/>
    </source>
</evidence>
<gene>
    <name evidence="5" type="ORF">AGERDE_LOCUS11053</name>
</gene>
<dbReference type="Pfam" id="PF00505">
    <property type="entry name" value="HMG_box"/>
    <property type="match status" value="1"/>
</dbReference>
<dbReference type="EMBL" id="CAJVPL010004081">
    <property type="protein sequence ID" value="CAG8642778.1"/>
    <property type="molecule type" value="Genomic_DNA"/>
</dbReference>
<keyword evidence="6" id="KW-1185">Reference proteome</keyword>
<evidence type="ECO:0000256" key="3">
    <source>
        <dbReference type="PROSITE-ProRule" id="PRU00267"/>
    </source>
</evidence>
<evidence type="ECO:0000256" key="2">
    <source>
        <dbReference type="ARBA" id="ARBA00023163"/>
    </source>
</evidence>
<feature type="DNA-binding region" description="HMG box" evidence="3">
    <location>
        <begin position="60"/>
        <end position="133"/>
    </location>
</feature>
<protein>
    <submittedName>
        <fullName evidence="5">5769_t:CDS:1</fullName>
    </submittedName>
</protein>
<name>A0A9N9DNY8_9GLOM</name>
<sequence length="183" mass="21838">MVKTRKSTPSIVKEKRKQHVASREEVIEFRKIYKITPPPYAISELIKDMQKEFISSNGHIKRPPNPFLVFRKTANKRAKEFGLKCKEQNKFQTRFSELLGRVWQALPREEKDGYYKLAEEIKIEHKKEFPNYEFHPKRDRSIFRIYNHTQKDVADIDESSSDSSIDQDLNPQDFVTYYMIFDS</sequence>
<dbReference type="InterPro" id="IPR009071">
    <property type="entry name" value="HMG_box_dom"/>
</dbReference>
<dbReference type="InterPro" id="IPR036910">
    <property type="entry name" value="HMG_box_dom_sf"/>
</dbReference>
<dbReference type="PANTHER" id="PTHR10270:SF161">
    <property type="entry name" value="SEX-DETERMINING REGION Y PROTEIN"/>
    <property type="match status" value="1"/>
</dbReference>
<dbReference type="GO" id="GO:0000978">
    <property type="term" value="F:RNA polymerase II cis-regulatory region sequence-specific DNA binding"/>
    <property type="evidence" value="ECO:0007669"/>
    <property type="project" value="TreeGrafter"/>
</dbReference>
<dbReference type="AlphaFoldDB" id="A0A9N9DNY8"/>
<proteinExistence type="predicted"/>
<dbReference type="SUPFAM" id="SSF47095">
    <property type="entry name" value="HMG-box"/>
    <property type="match status" value="1"/>
</dbReference>
<evidence type="ECO:0000259" key="4">
    <source>
        <dbReference type="PROSITE" id="PS50118"/>
    </source>
</evidence>
<accession>A0A9N9DNY8</accession>
<keyword evidence="1 3" id="KW-0238">DNA-binding</keyword>
<dbReference type="PANTHER" id="PTHR10270">
    <property type="entry name" value="SOX TRANSCRIPTION FACTOR"/>
    <property type="match status" value="1"/>
</dbReference>
<evidence type="ECO:0000313" key="5">
    <source>
        <dbReference type="EMBL" id="CAG8642778.1"/>
    </source>
</evidence>
<dbReference type="Gene3D" id="1.10.30.10">
    <property type="entry name" value="High mobility group box domain"/>
    <property type="match status" value="1"/>
</dbReference>
<feature type="domain" description="HMG box" evidence="4">
    <location>
        <begin position="60"/>
        <end position="133"/>
    </location>
</feature>
<dbReference type="OrthoDB" id="6247875at2759"/>
<dbReference type="InterPro" id="IPR050140">
    <property type="entry name" value="SRY-related_HMG-box_TF-like"/>
</dbReference>
<organism evidence="5 6">
    <name type="scientific">Ambispora gerdemannii</name>
    <dbReference type="NCBI Taxonomy" id="144530"/>
    <lineage>
        <taxon>Eukaryota</taxon>
        <taxon>Fungi</taxon>
        <taxon>Fungi incertae sedis</taxon>
        <taxon>Mucoromycota</taxon>
        <taxon>Glomeromycotina</taxon>
        <taxon>Glomeromycetes</taxon>
        <taxon>Archaeosporales</taxon>
        <taxon>Ambisporaceae</taxon>
        <taxon>Ambispora</taxon>
    </lineage>
</organism>
<evidence type="ECO:0000313" key="6">
    <source>
        <dbReference type="Proteomes" id="UP000789831"/>
    </source>
</evidence>